<keyword evidence="1" id="KW-0472">Membrane</keyword>
<keyword evidence="1" id="KW-1133">Transmembrane helix</keyword>
<feature type="transmembrane region" description="Helical" evidence="1">
    <location>
        <begin position="171"/>
        <end position="188"/>
    </location>
</feature>
<evidence type="ECO:0000313" key="3">
    <source>
        <dbReference type="Proteomes" id="UP000190092"/>
    </source>
</evidence>
<feature type="transmembrane region" description="Helical" evidence="1">
    <location>
        <begin position="243"/>
        <end position="260"/>
    </location>
</feature>
<feature type="transmembrane region" description="Helical" evidence="1">
    <location>
        <begin position="272"/>
        <end position="290"/>
    </location>
</feature>
<dbReference type="EMBL" id="FUWJ01000016">
    <property type="protein sequence ID" value="SKA38823.1"/>
    <property type="molecule type" value="Genomic_DNA"/>
</dbReference>
<feature type="transmembrane region" description="Helical" evidence="1">
    <location>
        <begin position="52"/>
        <end position="70"/>
    </location>
</feature>
<evidence type="ECO:0000313" key="2">
    <source>
        <dbReference type="EMBL" id="SKA38823.1"/>
    </source>
</evidence>
<dbReference type="OrthoDB" id="7374374at2"/>
<reference evidence="3" key="1">
    <citation type="submission" date="2017-02" db="EMBL/GenBank/DDBJ databases">
        <authorList>
            <person name="Varghese N."/>
            <person name="Submissions S."/>
        </authorList>
    </citation>
    <scope>NUCLEOTIDE SEQUENCE [LARGE SCALE GENOMIC DNA]</scope>
    <source>
        <strain evidence="3">ATCC 27094</strain>
    </source>
</reference>
<dbReference type="Proteomes" id="UP000190092">
    <property type="component" value="Unassembled WGS sequence"/>
</dbReference>
<protein>
    <recommendedName>
        <fullName evidence="4">Dolichyl-phosphate-mannose-protein mannosyltransferase</fullName>
    </recommendedName>
</protein>
<dbReference type="RefSeq" id="WP_085937844.1">
    <property type="nucleotide sequence ID" value="NZ_FUWJ01000016.1"/>
</dbReference>
<feature type="transmembrane region" description="Helical" evidence="1">
    <location>
        <begin position="105"/>
        <end position="126"/>
    </location>
</feature>
<accession>A0A1T4TEH0</accession>
<organism evidence="2 3">
    <name type="scientific">Enhydrobacter aerosaccus</name>
    <dbReference type="NCBI Taxonomy" id="225324"/>
    <lineage>
        <taxon>Bacteria</taxon>
        <taxon>Pseudomonadati</taxon>
        <taxon>Pseudomonadota</taxon>
        <taxon>Alphaproteobacteria</taxon>
        <taxon>Hyphomicrobiales</taxon>
        <taxon>Enhydrobacter</taxon>
    </lineage>
</organism>
<keyword evidence="3" id="KW-1185">Reference proteome</keyword>
<proteinExistence type="predicted"/>
<gene>
    <name evidence="2" type="ORF">SAMN02745126_06114</name>
</gene>
<keyword evidence="1" id="KW-0812">Transmembrane</keyword>
<feature type="transmembrane region" description="Helical" evidence="1">
    <location>
        <begin position="302"/>
        <end position="324"/>
    </location>
</feature>
<feature type="transmembrane region" description="Helical" evidence="1">
    <location>
        <begin position="77"/>
        <end position="99"/>
    </location>
</feature>
<evidence type="ECO:0008006" key="4">
    <source>
        <dbReference type="Google" id="ProtNLM"/>
    </source>
</evidence>
<dbReference type="AlphaFoldDB" id="A0A1T4TEH0"/>
<dbReference type="STRING" id="225324.SAMN02745126_06114"/>
<evidence type="ECO:0000256" key="1">
    <source>
        <dbReference type="SAM" id="Phobius"/>
    </source>
</evidence>
<feature type="transmembrane region" description="Helical" evidence="1">
    <location>
        <begin position="345"/>
        <end position="367"/>
    </location>
</feature>
<feature type="transmembrane region" description="Helical" evidence="1">
    <location>
        <begin position="200"/>
        <end position="223"/>
    </location>
</feature>
<name>A0A1T4TEH0_9HYPH</name>
<sequence>MPSTTLASRATIGLIWALALWHSWLCRGLFVDGAAFLMNITRHEQFFDFYTPRLYAMVAAQVPIMTAVTLGVTDLHLLARLLSLGLFVLPTLFYTLALVRARNEPVLLAVVITAIALVFMTTSFFIVGEYNTAYGLIMAVAVWLATAERLTVRDGLFLAAVGGLAIRTYEVFIYIGPLLAAMTLWQVWRFRPRPVLPSLLHLAAAAGFLGGMVVAIDSVLHPYSEAHLNETYDTALNFWQNPQFLMAVVPVLVIAVWALVRPEQLGVSKPYRWANIFVLVLALSPLLALTDTVVRPQAKSQYVARTVSGVIVATMVVFIWCYTAQRLRGWRLRQILQGEQVRRRLLGFACLLLLATLPSDIQLTLIWESYLNTFRQVVVTHKGVVAIDDTPLSRRPTVFMVENWTLPAQSLMLRSKPGDGVVAPPRSYSGWLPFPPDDPPNFGRFFWRD</sequence>